<dbReference type="PROSITE" id="PS00868">
    <property type="entry name" value="CYS_MET_METAB_PP"/>
    <property type="match status" value="1"/>
</dbReference>
<dbReference type="Gene3D" id="3.90.1150.10">
    <property type="entry name" value="Aspartate Aminotransferase, domain 1"/>
    <property type="match status" value="1"/>
</dbReference>
<dbReference type="FunFam" id="3.40.640.10:FF:000046">
    <property type="entry name" value="Cystathionine gamma-lyase"/>
    <property type="match status" value="1"/>
</dbReference>
<dbReference type="AlphaFoldDB" id="A0A914WLY9"/>
<dbReference type="Pfam" id="PF01053">
    <property type="entry name" value="Cys_Met_Meta_PP"/>
    <property type="match status" value="1"/>
</dbReference>
<dbReference type="CDD" id="cd00614">
    <property type="entry name" value="CGS_like"/>
    <property type="match status" value="1"/>
</dbReference>
<evidence type="ECO:0000256" key="5">
    <source>
        <dbReference type="ARBA" id="ARBA00093261"/>
    </source>
</evidence>
<dbReference type="SUPFAM" id="SSF53383">
    <property type="entry name" value="PLP-dependent transferases"/>
    <property type="match status" value="1"/>
</dbReference>
<dbReference type="Proteomes" id="UP000887566">
    <property type="component" value="Unplaced"/>
</dbReference>
<dbReference type="EC" id="2.5.1.160" evidence="6"/>
<dbReference type="GO" id="GO:0016846">
    <property type="term" value="F:carbon-sulfur lyase activity"/>
    <property type="evidence" value="ECO:0007669"/>
    <property type="project" value="TreeGrafter"/>
</dbReference>
<organism evidence="10 11">
    <name type="scientific">Plectus sambesii</name>
    <dbReference type="NCBI Taxonomy" id="2011161"/>
    <lineage>
        <taxon>Eukaryota</taxon>
        <taxon>Metazoa</taxon>
        <taxon>Ecdysozoa</taxon>
        <taxon>Nematoda</taxon>
        <taxon>Chromadorea</taxon>
        <taxon>Plectida</taxon>
        <taxon>Plectina</taxon>
        <taxon>Plectoidea</taxon>
        <taxon>Plectidae</taxon>
        <taxon>Plectus</taxon>
    </lineage>
</organism>
<dbReference type="InterPro" id="IPR054542">
    <property type="entry name" value="Cys_met_metab_PP"/>
</dbReference>
<feature type="modified residue" description="N6-(pyridoxal phosphate)lysine" evidence="7">
    <location>
        <position position="229"/>
    </location>
</feature>
<comment type="pathway">
    <text evidence="3">Amino-acid biosynthesis; L-methionine biosynthesis via de novo pathway; L-cystathionine from O-succinyl-L-homoserine: step 1/1.</text>
</comment>
<feature type="region of interest" description="Disordered" evidence="9">
    <location>
        <begin position="370"/>
        <end position="389"/>
    </location>
</feature>
<dbReference type="WBParaSite" id="PSAMB.scaffold4423size21964.g24337.t1">
    <property type="protein sequence ID" value="PSAMB.scaffold4423size21964.g24337.t1"/>
    <property type="gene ID" value="PSAMB.scaffold4423size21964.g24337"/>
</dbReference>
<evidence type="ECO:0000256" key="2">
    <source>
        <dbReference type="ARBA" id="ARBA00022898"/>
    </source>
</evidence>
<reference evidence="11" key="1">
    <citation type="submission" date="2022-11" db="UniProtKB">
        <authorList>
            <consortium name="WormBaseParasite"/>
        </authorList>
    </citation>
    <scope>IDENTIFICATION</scope>
</reference>
<evidence type="ECO:0000256" key="1">
    <source>
        <dbReference type="ARBA" id="ARBA00001933"/>
    </source>
</evidence>
<dbReference type="GO" id="GO:0005737">
    <property type="term" value="C:cytoplasm"/>
    <property type="evidence" value="ECO:0007669"/>
    <property type="project" value="TreeGrafter"/>
</dbReference>
<dbReference type="GO" id="GO:0019346">
    <property type="term" value="P:transsulfuration"/>
    <property type="evidence" value="ECO:0007669"/>
    <property type="project" value="InterPro"/>
</dbReference>
<evidence type="ECO:0000256" key="7">
    <source>
        <dbReference type="PIRSR" id="PIRSR001434-2"/>
    </source>
</evidence>
<evidence type="ECO:0000256" key="4">
    <source>
        <dbReference type="ARBA" id="ARBA00093222"/>
    </source>
</evidence>
<keyword evidence="2 7" id="KW-0663">Pyridoxal phosphate</keyword>
<dbReference type="InterPro" id="IPR015422">
    <property type="entry name" value="PyrdxlP-dep_Trfase_small"/>
</dbReference>
<dbReference type="PIRSF" id="PIRSF001434">
    <property type="entry name" value="CGS"/>
    <property type="match status" value="1"/>
</dbReference>
<evidence type="ECO:0000256" key="8">
    <source>
        <dbReference type="RuleBase" id="RU362118"/>
    </source>
</evidence>
<evidence type="ECO:0000256" key="6">
    <source>
        <dbReference type="ARBA" id="ARBA00093596"/>
    </source>
</evidence>
<dbReference type="InterPro" id="IPR000277">
    <property type="entry name" value="Cys/Met-Metab_PyrdxlP-dep_enz"/>
</dbReference>
<dbReference type="GO" id="GO:0030170">
    <property type="term" value="F:pyridoxal phosphate binding"/>
    <property type="evidence" value="ECO:0007669"/>
    <property type="project" value="InterPro"/>
</dbReference>
<sequence length="424" mass="46068">MSAWVPGRNEARERLGDEFDKLSIESKLSVSRSVIDSSANPLVVPIYHSSTYVIGSLDEYLAPNHGGNFLYRRCGNPTSETAEVMIRELEGGAATLTYNSGLAATNAVFLAFLSAGDHLVCQLPIYSGTHMFIKNTLMRFGVEVTWVDTSRDGFVDKVAHSIKKNTKMIYVETPSNPVMTVIDVESVAKLGGKTANGTILTVVDSTFASPILQKPLDLGADIVLHSCTKYMGGHSDMIGGCVTTKTIELWNALKMQQLTTGSSMSPFDASLLIRGLKTASLRVIRCSESALKVATFLESHPKVKHVWYPGLESHPNHKIAKKQMRHFGGMIAFDVGDSATARHVVEAVKLIVFAVSLGGTESLIEHPASMSHGRHLHHHQDGEKENAGEDFSSISEGLIRLSIGLEDADDLVADLRRALDSVHN</sequence>
<name>A0A914WLY9_9BILA</name>
<evidence type="ECO:0000256" key="3">
    <source>
        <dbReference type="ARBA" id="ARBA00060510"/>
    </source>
</evidence>
<keyword evidence="10" id="KW-1185">Reference proteome</keyword>
<dbReference type="FunFam" id="3.90.1150.10:FF:000033">
    <property type="entry name" value="Cystathionine gamma-synthase"/>
    <property type="match status" value="1"/>
</dbReference>
<dbReference type="Gene3D" id="3.40.640.10">
    <property type="entry name" value="Type I PLP-dependent aspartate aminotransferase-like (Major domain)"/>
    <property type="match status" value="1"/>
</dbReference>
<evidence type="ECO:0000313" key="10">
    <source>
        <dbReference type="Proteomes" id="UP000887566"/>
    </source>
</evidence>
<dbReference type="InterPro" id="IPR015424">
    <property type="entry name" value="PyrdxlP-dep_Trfase"/>
</dbReference>
<dbReference type="GO" id="GO:0009086">
    <property type="term" value="P:methionine biosynthetic process"/>
    <property type="evidence" value="ECO:0007669"/>
    <property type="project" value="UniProtKB-ARBA"/>
</dbReference>
<dbReference type="PANTHER" id="PTHR11808">
    <property type="entry name" value="TRANS-SULFURATION ENZYME FAMILY MEMBER"/>
    <property type="match status" value="1"/>
</dbReference>
<accession>A0A914WLY9</accession>
<dbReference type="InterPro" id="IPR015421">
    <property type="entry name" value="PyrdxlP-dep_Trfase_major"/>
</dbReference>
<dbReference type="PANTHER" id="PTHR11808:SF80">
    <property type="entry name" value="CYSTATHIONINE GAMMA-LYASE"/>
    <property type="match status" value="1"/>
</dbReference>
<comment type="catalytic activity">
    <reaction evidence="5">
        <text>O-phospho-L-homoserine + L-cysteine = L,L-cystathionine + phosphate</text>
        <dbReference type="Rhea" id="RHEA:80891"/>
        <dbReference type="ChEBI" id="CHEBI:35235"/>
        <dbReference type="ChEBI" id="CHEBI:43474"/>
        <dbReference type="ChEBI" id="CHEBI:57590"/>
        <dbReference type="ChEBI" id="CHEBI:58161"/>
        <dbReference type="EC" id="2.5.1.160"/>
    </reaction>
</comment>
<evidence type="ECO:0000313" key="11">
    <source>
        <dbReference type="WBParaSite" id="PSAMB.scaffold4423size21964.g24337.t1"/>
    </source>
</evidence>
<protein>
    <recommendedName>
        <fullName evidence="6">plant cystathionine gamma-synthase</fullName>
        <ecNumber evidence="6">2.5.1.160</ecNumber>
    </recommendedName>
</protein>
<comment type="cofactor">
    <cofactor evidence="1 8">
        <name>pyridoxal 5'-phosphate</name>
        <dbReference type="ChEBI" id="CHEBI:597326"/>
    </cofactor>
</comment>
<comment type="similarity">
    <text evidence="8">Belongs to the trans-sulfuration enzymes family.</text>
</comment>
<comment type="catalytic activity">
    <reaction evidence="4">
        <text>O-succinyl-L-homoserine + L-cysteine = L,L-cystathionine + succinate + H(+)</text>
        <dbReference type="Rhea" id="RHEA:20397"/>
        <dbReference type="ChEBI" id="CHEBI:15378"/>
        <dbReference type="ChEBI" id="CHEBI:30031"/>
        <dbReference type="ChEBI" id="CHEBI:35235"/>
        <dbReference type="ChEBI" id="CHEBI:57661"/>
        <dbReference type="ChEBI" id="CHEBI:58161"/>
    </reaction>
</comment>
<proteinExistence type="inferred from homology"/>
<evidence type="ECO:0000256" key="9">
    <source>
        <dbReference type="SAM" id="MobiDB-lite"/>
    </source>
</evidence>